<keyword evidence="3" id="KW-1185">Reference proteome</keyword>
<protein>
    <submittedName>
        <fullName evidence="2">Uncharacterized protein</fullName>
    </submittedName>
</protein>
<dbReference type="Proteomes" id="UP000236161">
    <property type="component" value="Unassembled WGS sequence"/>
</dbReference>
<feature type="signal peptide" evidence="1">
    <location>
        <begin position="1"/>
        <end position="22"/>
    </location>
</feature>
<dbReference type="EMBL" id="KZ451982">
    <property type="protein sequence ID" value="PKA54281.1"/>
    <property type="molecule type" value="Genomic_DNA"/>
</dbReference>
<reference evidence="2 3" key="1">
    <citation type="journal article" date="2017" name="Nature">
        <title>The Apostasia genome and the evolution of orchids.</title>
        <authorList>
            <person name="Zhang G.Q."/>
            <person name="Liu K.W."/>
            <person name="Li Z."/>
            <person name="Lohaus R."/>
            <person name="Hsiao Y.Y."/>
            <person name="Niu S.C."/>
            <person name="Wang J.Y."/>
            <person name="Lin Y.C."/>
            <person name="Xu Q."/>
            <person name="Chen L.J."/>
            <person name="Yoshida K."/>
            <person name="Fujiwara S."/>
            <person name="Wang Z.W."/>
            <person name="Zhang Y.Q."/>
            <person name="Mitsuda N."/>
            <person name="Wang M."/>
            <person name="Liu G.H."/>
            <person name="Pecoraro L."/>
            <person name="Huang H.X."/>
            <person name="Xiao X.J."/>
            <person name="Lin M."/>
            <person name="Wu X.Y."/>
            <person name="Wu W.L."/>
            <person name="Chen Y.Y."/>
            <person name="Chang S.B."/>
            <person name="Sakamoto S."/>
            <person name="Ohme-Takagi M."/>
            <person name="Yagi M."/>
            <person name="Zeng S.J."/>
            <person name="Shen C.Y."/>
            <person name="Yeh C.M."/>
            <person name="Luo Y.B."/>
            <person name="Tsai W.C."/>
            <person name="Van de Peer Y."/>
            <person name="Liu Z.J."/>
        </authorList>
    </citation>
    <scope>NUCLEOTIDE SEQUENCE [LARGE SCALE GENOMIC DNA]</scope>
    <source>
        <strain evidence="3">cv. Shenzhen</strain>
        <tissue evidence="2">Stem</tissue>
    </source>
</reference>
<evidence type="ECO:0000313" key="3">
    <source>
        <dbReference type="Proteomes" id="UP000236161"/>
    </source>
</evidence>
<sequence>MASFGHLLLLLILSITTAIGMATNPPPSRVLKWTELPEVSKVYGQLSAQFVCQVMVAWYNHQNAKPFKYAEEIGSLSMSLSMRPMYNGLRICQAYTRVVETTNIWGIVHTYTGRFIATMRFGESNFMSLVVTTLATHSNTPLGFDFHRVIPESFSLRILEIKPIMFGATIKTGLK</sequence>
<name>A0A2I0AFF3_9ASPA</name>
<evidence type="ECO:0000256" key="1">
    <source>
        <dbReference type="SAM" id="SignalP"/>
    </source>
</evidence>
<feature type="chain" id="PRO_5014174871" evidence="1">
    <location>
        <begin position="23"/>
        <end position="175"/>
    </location>
</feature>
<proteinExistence type="predicted"/>
<dbReference type="AlphaFoldDB" id="A0A2I0AFF3"/>
<keyword evidence="1" id="KW-0732">Signal</keyword>
<accession>A0A2I0AFF3</accession>
<evidence type="ECO:0000313" key="2">
    <source>
        <dbReference type="EMBL" id="PKA54281.1"/>
    </source>
</evidence>
<gene>
    <name evidence="2" type="ORF">AXF42_Ash000114</name>
</gene>
<organism evidence="2 3">
    <name type="scientific">Apostasia shenzhenica</name>
    <dbReference type="NCBI Taxonomy" id="1088818"/>
    <lineage>
        <taxon>Eukaryota</taxon>
        <taxon>Viridiplantae</taxon>
        <taxon>Streptophyta</taxon>
        <taxon>Embryophyta</taxon>
        <taxon>Tracheophyta</taxon>
        <taxon>Spermatophyta</taxon>
        <taxon>Magnoliopsida</taxon>
        <taxon>Liliopsida</taxon>
        <taxon>Asparagales</taxon>
        <taxon>Orchidaceae</taxon>
        <taxon>Apostasioideae</taxon>
        <taxon>Apostasia</taxon>
    </lineage>
</organism>